<evidence type="ECO:0000256" key="3">
    <source>
        <dbReference type="ARBA" id="ARBA00023043"/>
    </source>
</evidence>
<evidence type="ECO:0000256" key="2">
    <source>
        <dbReference type="ARBA" id="ARBA00022801"/>
    </source>
</evidence>
<feature type="repeat" description="ANK" evidence="4">
    <location>
        <begin position="337"/>
        <end position="369"/>
    </location>
</feature>
<dbReference type="InterPro" id="IPR002110">
    <property type="entry name" value="Ankyrin_rpt"/>
</dbReference>
<dbReference type="SUPFAM" id="SSF48403">
    <property type="entry name" value="Ankyrin repeat"/>
    <property type="match status" value="1"/>
</dbReference>
<dbReference type="PROSITE" id="PS50297">
    <property type="entry name" value="ANK_REP_REGION"/>
    <property type="match status" value="2"/>
</dbReference>
<dbReference type="PROSITE" id="PS50088">
    <property type="entry name" value="ANK_REPEAT"/>
    <property type="match status" value="3"/>
</dbReference>
<dbReference type="Pfam" id="PF12796">
    <property type="entry name" value="Ank_2"/>
    <property type="match status" value="2"/>
</dbReference>
<dbReference type="PROSITE" id="PS51704">
    <property type="entry name" value="GP_PDE"/>
    <property type="match status" value="1"/>
</dbReference>
<keyword evidence="1" id="KW-0677">Repeat</keyword>
<organism evidence="7">
    <name type="scientific">Lichtheimia ramosa</name>
    <dbReference type="NCBI Taxonomy" id="688394"/>
    <lineage>
        <taxon>Eukaryota</taxon>
        <taxon>Fungi</taxon>
        <taxon>Fungi incertae sedis</taxon>
        <taxon>Mucoromycota</taxon>
        <taxon>Mucoromycotina</taxon>
        <taxon>Mucoromycetes</taxon>
        <taxon>Mucorales</taxon>
        <taxon>Lichtheimiaceae</taxon>
        <taxon>Lichtheimia</taxon>
    </lineage>
</organism>
<dbReference type="InterPro" id="IPR004331">
    <property type="entry name" value="SPX_dom"/>
</dbReference>
<dbReference type="InterPro" id="IPR017946">
    <property type="entry name" value="PLC-like_Pdiesterase_TIM-brl"/>
</dbReference>
<dbReference type="PROSITE" id="PS50007">
    <property type="entry name" value="PIPLC_X_DOMAIN"/>
    <property type="match status" value="1"/>
</dbReference>
<dbReference type="CDD" id="cd14484">
    <property type="entry name" value="SPX_GDE1_like"/>
    <property type="match status" value="1"/>
</dbReference>
<feature type="domain" description="GP-PDE" evidence="6">
    <location>
        <begin position="782"/>
        <end position="1136"/>
    </location>
</feature>
<dbReference type="InterPro" id="IPR057506">
    <property type="entry name" value="C2_GPCPD1"/>
</dbReference>
<name>A0A077X362_9FUNG</name>
<dbReference type="GO" id="GO:0047389">
    <property type="term" value="F:glycerophosphocholine phosphodiesterase activity"/>
    <property type="evidence" value="ECO:0007669"/>
    <property type="project" value="TreeGrafter"/>
</dbReference>
<dbReference type="InterPro" id="IPR051578">
    <property type="entry name" value="GDPD"/>
</dbReference>
<protein>
    <submittedName>
        <fullName evidence="7">Uncharacterized protein</fullName>
    </submittedName>
</protein>
<sequence length="1145" mass="126973">MKFGKTILRNQLPEWSKNYIAYKALKKSINEAAAGELPPSEEVITAILFQLDRELEKVNTFYSYKKSQVDRRLWILSEKYNQHYNPSEPLSPSPGQEPYVDINEELLSALQETRAQINKVMWFAELNAKGFRKILKKLDKKLGLESQNVYWNTKVAVLPFASQGQIHQEIDKLTQWISTLTVSTSVMDSTHGKAANKGQPASVAVKLPLPSTMRRHNNILNEEENDMFSEAIENDDVFKLKELLNCGSLVAVKCKSHADQTRYALLELATQRGSIHCLEYLIESGVSPLDHRDINERNILHKLSILLSDARPEQSPSQVLQTLIHLSPELPKQVDFAGRRPLHYACEFGQSEMAKVLLRHAIEYSYYNDDGFADPKWQDRDGHTPLFLSILHGNFQTLSALVETANITDIDGVIAAASVKHLNENTGSNDDVPVPEFARQSHHPSAVAMACTLSNLELLYLLIDTGASVDLADEDGETPLLIAIRNQFTEGARVLITQGHANVNLPEKVNGWTPLIVAAMEGCYDIAQILLEHGADMTYTDYAGWAAYEHAIFRGHLDIGKLIKPKDIPRKLSSPTHVNGNGTETNGQHILKARSSASRLYGHKYLTDQTMIIIKLGSNDIRNPLSKNFLNLHDSSLEDQRMSIAVSATGATGELPILDLPENNQQYLLQPDPMVLFCSRPEDVVLRFDLVETFASPQASDAIIARGTAIMATDQIYTKSGGFKGQTAGNFSLRGQQTVPLIRTKTLEYVGTIGFEYFVIKPFTHPRMSVGDRYTYYKSVDTKIIGHRGSGMNRKNSHLQVGENTVLSFITAASLGAEYVEFDVQLTKDMVPVIYHDWTVTETGFDIPLNAITVEQFLNLRPSGHIKEYHTGVSDGPHGLLFPTINNTQPEPVYPVTNGNGSNAALTPTGARMGRSNSLGAIGGVQMYGRNVASKRLELTRTNKLGKVKGNGPESIQAPFTTLVEALKKIPKSAGCNIEVKYPMVDEAEGDELYQFQEINMFVDTILNCVYDNAEEDRRIIFSSFHPEICLALNIKQPNYPVFFLSDAGTLPMADVRCNSLQGAMRFAKQADLLGVVLASEPILEAPRMVNVIKESGLLLFTYGVLNNEVENAVAQRNYGVDAVIVDSVVAVRKGLRGGDIQTST</sequence>
<dbReference type="SMART" id="SM00248">
    <property type="entry name" value="ANK"/>
    <property type="match status" value="7"/>
</dbReference>
<evidence type="ECO:0000259" key="5">
    <source>
        <dbReference type="PROSITE" id="PS51382"/>
    </source>
</evidence>
<feature type="repeat" description="ANK" evidence="4">
    <location>
        <begin position="442"/>
        <end position="474"/>
    </location>
</feature>
<dbReference type="EMBL" id="LK023385">
    <property type="protein sequence ID" value="CDS13990.1"/>
    <property type="molecule type" value="Genomic_DNA"/>
</dbReference>
<proteinExistence type="predicted"/>
<evidence type="ECO:0000313" key="7">
    <source>
        <dbReference type="EMBL" id="CDS13990.1"/>
    </source>
</evidence>
<dbReference type="Pfam" id="PF03009">
    <property type="entry name" value="GDPD"/>
    <property type="match status" value="1"/>
</dbReference>
<evidence type="ECO:0000256" key="4">
    <source>
        <dbReference type="PROSITE-ProRule" id="PRU00023"/>
    </source>
</evidence>
<dbReference type="Gene3D" id="3.20.20.190">
    <property type="entry name" value="Phosphatidylinositol (PI) phosphodiesterase"/>
    <property type="match status" value="1"/>
</dbReference>
<gene>
    <name evidence="7" type="ORF">LRAMOSA06161</name>
</gene>
<dbReference type="InterPro" id="IPR036770">
    <property type="entry name" value="Ankyrin_rpt-contain_sf"/>
</dbReference>
<feature type="repeat" description="ANK" evidence="4">
    <location>
        <begin position="510"/>
        <end position="542"/>
    </location>
</feature>
<dbReference type="GO" id="GO:0046475">
    <property type="term" value="P:glycerophospholipid catabolic process"/>
    <property type="evidence" value="ECO:0007669"/>
    <property type="project" value="TreeGrafter"/>
</dbReference>
<keyword evidence="2" id="KW-0378">Hydrolase</keyword>
<dbReference type="OrthoDB" id="197419at2759"/>
<dbReference type="AlphaFoldDB" id="A0A077X362"/>
<accession>A0A077X362</accession>
<dbReference type="Pfam" id="PF25329">
    <property type="entry name" value="C2_GDE1"/>
    <property type="match status" value="1"/>
</dbReference>
<dbReference type="Pfam" id="PF03105">
    <property type="entry name" value="SPX"/>
    <property type="match status" value="2"/>
</dbReference>
<dbReference type="InterPro" id="IPR030395">
    <property type="entry name" value="GP_PDE_dom"/>
</dbReference>
<dbReference type="PANTHER" id="PTHR22958:SF1">
    <property type="entry name" value="GLYCEROPHOSPHOCHOLINE PHOSPHODIESTERASE GPCPD1"/>
    <property type="match status" value="1"/>
</dbReference>
<evidence type="ECO:0000259" key="6">
    <source>
        <dbReference type="PROSITE" id="PS51704"/>
    </source>
</evidence>
<dbReference type="PANTHER" id="PTHR22958">
    <property type="entry name" value="GLYCEROPHOSPHORYL DIESTER PHOSPHODIESTERASE"/>
    <property type="match status" value="1"/>
</dbReference>
<dbReference type="PROSITE" id="PS51382">
    <property type="entry name" value="SPX"/>
    <property type="match status" value="1"/>
</dbReference>
<dbReference type="Gene3D" id="1.25.40.20">
    <property type="entry name" value="Ankyrin repeat-containing domain"/>
    <property type="match status" value="2"/>
</dbReference>
<keyword evidence="3 4" id="KW-0040">ANK repeat</keyword>
<reference evidence="7" key="1">
    <citation type="journal article" date="2014" name="Genome Announc.">
        <title>De novo whole-genome sequence and genome annotation of Lichtheimia ramosa.</title>
        <authorList>
            <person name="Linde J."/>
            <person name="Schwartze V."/>
            <person name="Binder U."/>
            <person name="Lass-Florl C."/>
            <person name="Voigt K."/>
            <person name="Horn F."/>
        </authorList>
    </citation>
    <scope>NUCLEOTIDE SEQUENCE</scope>
    <source>
        <strain evidence="7">JMRC FSU:6197</strain>
    </source>
</reference>
<feature type="domain" description="SPX" evidence="5">
    <location>
        <begin position="1"/>
        <end position="152"/>
    </location>
</feature>
<evidence type="ECO:0000256" key="1">
    <source>
        <dbReference type="ARBA" id="ARBA00022737"/>
    </source>
</evidence>
<dbReference type="SUPFAM" id="SSF51695">
    <property type="entry name" value="PLC-like phosphodiesterases"/>
    <property type="match status" value="1"/>
</dbReference>